<dbReference type="PROSITE" id="PS51257">
    <property type="entry name" value="PROKAR_LIPOPROTEIN"/>
    <property type="match status" value="1"/>
</dbReference>
<dbReference type="InterPro" id="IPR005263">
    <property type="entry name" value="DapA"/>
</dbReference>
<evidence type="ECO:0000256" key="7">
    <source>
        <dbReference type="ARBA" id="ARBA00023154"/>
    </source>
</evidence>
<dbReference type="SUPFAM" id="SSF51569">
    <property type="entry name" value="Aldolase"/>
    <property type="match status" value="1"/>
</dbReference>
<gene>
    <name evidence="12" type="ORF">DH2020_044043</name>
</gene>
<protein>
    <recommendedName>
        <fullName evidence="4">4-hydroxy-tetrahydrodipicolinate synthase</fullName>
        <ecNumber evidence="4">4.3.3.7</ecNumber>
    </recommendedName>
</protein>
<evidence type="ECO:0000256" key="4">
    <source>
        <dbReference type="ARBA" id="ARBA00012086"/>
    </source>
</evidence>
<dbReference type="PANTHER" id="PTHR12128">
    <property type="entry name" value="DIHYDRODIPICOLINATE SYNTHASE"/>
    <property type="match status" value="1"/>
</dbReference>
<keyword evidence="8" id="KW-0456">Lyase</keyword>
<evidence type="ECO:0000313" key="12">
    <source>
        <dbReference type="EMBL" id="KAK6122215.1"/>
    </source>
</evidence>
<keyword evidence="9" id="KW-0704">Schiff base</keyword>
<dbReference type="PROSITE" id="PS00666">
    <property type="entry name" value="DHDPS_2"/>
    <property type="match status" value="1"/>
</dbReference>
<dbReference type="SMART" id="SM01130">
    <property type="entry name" value="DHDPS"/>
    <property type="match status" value="1"/>
</dbReference>
<comment type="caution">
    <text evidence="12">The sequence shown here is derived from an EMBL/GenBank/DDBJ whole genome shotgun (WGS) entry which is preliminary data.</text>
</comment>
<dbReference type="CDD" id="cd00950">
    <property type="entry name" value="DHDPS"/>
    <property type="match status" value="1"/>
</dbReference>
<keyword evidence="13" id="KW-1185">Reference proteome</keyword>
<keyword evidence="11" id="KW-0472">Membrane</keyword>
<reference evidence="12 13" key="1">
    <citation type="journal article" date="2021" name="Comput. Struct. Biotechnol. J.">
        <title>De novo genome assembly of the potent medicinal plant Rehmannia glutinosa using nanopore technology.</title>
        <authorList>
            <person name="Ma L."/>
            <person name="Dong C."/>
            <person name="Song C."/>
            <person name="Wang X."/>
            <person name="Zheng X."/>
            <person name="Niu Y."/>
            <person name="Chen S."/>
            <person name="Feng W."/>
        </authorList>
    </citation>
    <scope>NUCLEOTIDE SEQUENCE [LARGE SCALE GENOMIC DNA]</scope>
    <source>
        <strain evidence="12">DH-2019</strain>
    </source>
</reference>
<name>A0ABR0UJ62_REHGL</name>
<evidence type="ECO:0000313" key="13">
    <source>
        <dbReference type="Proteomes" id="UP001318860"/>
    </source>
</evidence>
<dbReference type="InterPro" id="IPR020625">
    <property type="entry name" value="Schiff_base-form_aldolases_AS"/>
</dbReference>
<dbReference type="Proteomes" id="UP001318860">
    <property type="component" value="Unassembled WGS sequence"/>
</dbReference>
<keyword evidence="11" id="KW-0812">Transmembrane</keyword>
<dbReference type="Pfam" id="PF00701">
    <property type="entry name" value="DHDPS"/>
    <property type="match status" value="1"/>
</dbReference>
<keyword evidence="11" id="KW-1133">Transmembrane helix</keyword>
<evidence type="ECO:0000256" key="1">
    <source>
        <dbReference type="ARBA" id="ARBA00003294"/>
    </source>
</evidence>
<feature type="transmembrane region" description="Helical" evidence="11">
    <location>
        <begin position="66"/>
        <end position="90"/>
    </location>
</feature>
<evidence type="ECO:0000256" key="6">
    <source>
        <dbReference type="ARBA" id="ARBA00022915"/>
    </source>
</evidence>
<dbReference type="PRINTS" id="PR00146">
    <property type="entry name" value="DHPICSNTHASE"/>
</dbReference>
<dbReference type="InterPro" id="IPR020624">
    <property type="entry name" value="Schiff_base-form_aldolases_CS"/>
</dbReference>
<keyword evidence="5" id="KW-0028">Amino-acid biosynthesis</keyword>
<comment type="pathway">
    <text evidence="2">Amino-acid biosynthesis; L-lysine biosynthesis via DAP pathway; (S)-tetrahydrodipicolinate from L-aspartate: step 3/4.</text>
</comment>
<organism evidence="12 13">
    <name type="scientific">Rehmannia glutinosa</name>
    <name type="common">Chinese foxglove</name>
    <dbReference type="NCBI Taxonomy" id="99300"/>
    <lineage>
        <taxon>Eukaryota</taxon>
        <taxon>Viridiplantae</taxon>
        <taxon>Streptophyta</taxon>
        <taxon>Embryophyta</taxon>
        <taxon>Tracheophyta</taxon>
        <taxon>Spermatophyta</taxon>
        <taxon>Magnoliopsida</taxon>
        <taxon>eudicotyledons</taxon>
        <taxon>Gunneridae</taxon>
        <taxon>Pentapetalae</taxon>
        <taxon>asterids</taxon>
        <taxon>lamiids</taxon>
        <taxon>Lamiales</taxon>
        <taxon>Orobanchaceae</taxon>
        <taxon>Rehmannieae</taxon>
        <taxon>Rehmannia</taxon>
    </lineage>
</organism>
<dbReference type="Gene3D" id="3.20.20.70">
    <property type="entry name" value="Aldolase class I"/>
    <property type="match status" value="1"/>
</dbReference>
<dbReference type="NCBIfam" id="TIGR00674">
    <property type="entry name" value="dapA"/>
    <property type="match status" value="1"/>
</dbReference>
<keyword evidence="6" id="KW-0220">Diaminopimelate biosynthesis</keyword>
<proteinExistence type="inferred from homology"/>
<comment type="catalytic activity">
    <reaction evidence="10">
        <text>L-aspartate 4-semialdehyde + pyruvate = (2S,4S)-4-hydroxy-2,3,4,5-tetrahydrodipicolinate + H2O + H(+)</text>
        <dbReference type="Rhea" id="RHEA:34171"/>
        <dbReference type="ChEBI" id="CHEBI:15361"/>
        <dbReference type="ChEBI" id="CHEBI:15377"/>
        <dbReference type="ChEBI" id="CHEBI:15378"/>
        <dbReference type="ChEBI" id="CHEBI:67139"/>
        <dbReference type="ChEBI" id="CHEBI:537519"/>
        <dbReference type="EC" id="4.3.3.7"/>
    </reaction>
</comment>
<dbReference type="EMBL" id="JABTTQ020002737">
    <property type="protein sequence ID" value="KAK6122215.1"/>
    <property type="molecule type" value="Genomic_DNA"/>
</dbReference>
<evidence type="ECO:0000256" key="9">
    <source>
        <dbReference type="ARBA" id="ARBA00023270"/>
    </source>
</evidence>
<accession>A0ABR0UJ62</accession>
<evidence type="ECO:0000256" key="10">
    <source>
        <dbReference type="ARBA" id="ARBA00047836"/>
    </source>
</evidence>
<evidence type="ECO:0000256" key="3">
    <source>
        <dbReference type="ARBA" id="ARBA00007592"/>
    </source>
</evidence>
<comment type="similarity">
    <text evidence="3">Belongs to the DapA family.</text>
</comment>
<dbReference type="InterPro" id="IPR013785">
    <property type="entry name" value="Aldolase_TIM"/>
</dbReference>
<evidence type="ECO:0000256" key="2">
    <source>
        <dbReference type="ARBA" id="ARBA00005120"/>
    </source>
</evidence>
<dbReference type="PANTHER" id="PTHR12128:SF15">
    <property type="entry name" value="4-HYDROXY-TETRAHYDRODIPICOLINATE SYNTHASE 1, CHLOROPLASTIC"/>
    <property type="match status" value="1"/>
</dbReference>
<evidence type="ECO:0000256" key="11">
    <source>
        <dbReference type="SAM" id="Phobius"/>
    </source>
</evidence>
<dbReference type="PROSITE" id="PS00665">
    <property type="entry name" value="DHDPS_1"/>
    <property type="match status" value="1"/>
</dbReference>
<sequence length="412" mass="45565">MRLRSRSQSVNAPSGCRSSFPAMALGLGCCSLKAKHRGGISKWRSPRAAVVPNFHLPMRSYEVKTVTVSLAFTLFGFVYPFFLLVNGFYIKRKLYMRCESSVCRTNADEIKSLRLITAIKTPYLPDGRFDLEAYDALVNMQIEDGVEGVIVGGTTGEGQLMSWDEHIMLIGHTVNCFGASIKVIGNTGSNSTREAIHATEQGFAVGMHAALHINPYYGKTSLDGLISHFDSILPMGPTIIYNVPSRTGQDIPPSLILSIAKSPNLAGVKECVENDRVEEYTRNGVVVWSGNDDQCHDSRWDYGANGVISVTSNLVPRLMRELMFGGKNPSLNSKLLPLIDWLFHEPNPIGLNTALAQLGVARPVFRLPYVPLPLARRVEFVNIVKELGRENFVGEKDVQVLDDDEFILIGRY</sequence>
<evidence type="ECO:0000256" key="5">
    <source>
        <dbReference type="ARBA" id="ARBA00022605"/>
    </source>
</evidence>
<dbReference type="EC" id="4.3.3.7" evidence="4"/>
<dbReference type="InterPro" id="IPR002220">
    <property type="entry name" value="DapA-like"/>
</dbReference>
<evidence type="ECO:0000256" key="8">
    <source>
        <dbReference type="ARBA" id="ARBA00023239"/>
    </source>
</evidence>
<keyword evidence="7" id="KW-0457">Lysine biosynthesis</keyword>
<comment type="function">
    <text evidence="1">Catalyzes the condensation of (S)-aspartate-beta-semialdehyde [(S)-ASA] and pyruvate to 4-hydroxy-tetrahydrodipicolinate (HTPA).</text>
</comment>